<evidence type="ECO:0000259" key="1">
    <source>
        <dbReference type="Pfam" id="PF07238"/>
    </source>
</evidence>
<keyword evidence="3" id="KW-1185">Reference proteome</keyword>
<dbReference type="RefSeq" id="WP_035601393.1">
    <property type="nucleotide sequence ID" value="NZ_ARYM01000026.1"/>
</dbReference>
<dbReference type="SUPFAM" id="SSF141371">
    <property type="entry name" value="PilZ domain-like"/>
    <property type="match status" value="1"/>
</dbReference>
<organism evidence="2 3">
    <name type="scientific">Hyphomonas polymorpha PS728</name>
    <dbReference type="NCBI Taxonomy" id="1280954"/>
    <lineage>
        <taxon>Bacteria</taxon>
        <taxon>Pseudomonadati</taxon>
        <taxon>Pseudomonadota</taxon>
        <taxon>Alphaproteobacteria</taxon>
        <taxon>Hyphomonadales</taxon>
        <taxon>Hyphomonadaceae</taxon>
        <taxon>Hyphomonas</taxon>
    </lineage>
</organism>
<evidence type="ECO:0000313" key="2">
    <source>
        <dbReference type="EMBL" id="KCZ97057.1"/>
    </source>
</evidence>
<dbReference type="GO" id="GO:0035438">
    <property type="term" value="F:cyclic-di-GMP binding"/>
    <property type="evidence" value="ECO:0007669"/>
    <property type="project" value="InterPro"/>
</dbReference>
<name>A0A062VA68_9PROT</name>
<accession>A0A062VA68</accession>
<dbReference type="STRING" id="1280954.HPO_16815"/>
<sequence>MSILTRLLGHRKTETVTPSRIEDVTSSRRSEGYARPLRAQVYREATVTLESGYTRKGIVLDYSESGLRIRFPNNETMPRQLSVNARSVGISGRAQVVWQKGSEVGLKLI</sequence>
<dbReference type="InterPro" id="IPR009875">
    <property type="entry name" value="PilZ_domain"/>
</dbReference>
<dbReference type="Proteomes" id="UP000027100">
    <property type="component" value="Unassembled WGS sequence"/>
</dbReference>
<feature type="domain" description="PilZ" evidence="1">
    <location>
        <begin position="39"/>
        <end position="107"/>
    </location>
</feature>
<dbReference type="OrthoDB" id="7619992at2"/>
<reference evidence="2 3" key="1">
    <citation type="journal article" date="2014" name="Antonie Van Leeuwenhoek">
        <title>Hyphomonas beringensis sp. nov. and Hyphomonas chukchiensis sp. nov., isolated from surface seawater of the Bering Sea and Chukchi Sea.</title>
        <authorList>
            <person name="Li C."/>
            <person name="Lai Q."/>
            <person name="Li G."/>
            <person name="Dong C."/>
            <person name="Wang J."/>
            <person name="Liao Y."/>
            <person name="Shao Z."/>
        </authorList>
    </citation>
    <scope>NUCLEOTIDE SEQUENCE [LARGE SCALE GENOMIC DNA]</scope>
    <source>
        <strain evidence="2 3">PS728</strain>
    </source>
</reference>
<dbReference type="PATRIC" id="fig|1280954.3.peg.3395"/>
<proteinExistence type="predicted"/>
<gene>
    <name evidence="2" type="ORF">HPO_16815</name>
</gene>
<comment type="caution">
    <text evidence="2">The sequence shown here is derived from an EMBL/GenBank/DDBJ whole genome shotgun (WGS) entry which is preliminary data.</text>
</comment>
<dbReference type="EMBL" id="ARYM01000026">
    <property type="protein sequence ID" value="KCZ97057.1"/>
    <property type="molecule type" value="Genomic_DNA"/>
</dbReference>
<protein>
    <recommendedName>
        <fullName evidence="1">PilZ domain-containing protein</fullName>
    </recommendedName>
</protein>
<dbReference type="AlphaFoldDB" id="A0A062VA68"/>
<evidence type="ECO:0000313" key="3">
    <source>
        <dbReference type="Proteomes" id="UP000027100"/>
    </source>
</evidence>
<dbReference type="Pfam" id="PF07238">
    <property type="entry name" value="PilZ"/>
    <property type="match status" value="1"/>
</dbReference>